<organism evidence="1 2">
    <name type="scientific">Helianthus annuus</name>
    <name type="common">Common sunflower</name>
    <dbReference type="NCBI Taxonomy" id="4232"/>
    <lineage>
        <taxon>Eukaryota</taxon>
        <taxon>Viridiplantae</taxon>
        <taxon>Streptophyta</taxon>
        <taxon>Embryophyta</taxon>
        <taxon>Tracheophyta</taxon>
        <taxon>Spermatophyta</taxon>
        <taxon>Magnoliopsida</taxon>
        <taxon>eudicotyledons</taxon>
        <taxon>Gunneridae</taxon>
        <taxon>Pentapetalae</taxon>
        <taxon>asterids</taxon>
        <taxon>campanulids</taxon>
        <taxon>Asterales</taxon>
        <taxon>Asteraceae</taxon>
        <taxon>Asteroideae</taxon>
        <taxon>Heliantheae alliance</taxon>
        <taxon>Heliantheae</taxon>
        <taxon>Helianthus</taxon>
    </lineage>
</organism>
<dbReference type="EMBL" id="MNCJ02000321">
    <property type="protein sequence ID" value="KAF5800683.1"/>
    <property type="molecule type" value="Genomic_DNA"/>
</dbReference>
<name>A0A9K3IPE7_HELAN</name>
<evidence type="ECO:0000313" key="2">
    <source>
        <dbReference type="Proteomes" id="UP000215914"/>
    </source>
</evidence>
<proteinExistence type="predicted"/>
<dbReference type="Proteomes" id="UP000215914">
    <property type="component" value="Unassembled WGS sequence"/>
</dbReference>
<evidence type="ECO:0000313" key="1">
    <source>
        <dbReference type="EMBL" id="KAF5800683.1"/>
    </source>
</evidence>
<gene>
    <name evidence="1" type="ORF">HanXRQr2_Chr06g0239511</name>
</gene>
<reference evidence="1" key="1">
    <citation type="journal article" date="2017" name="Nature">
        <title>The sunflower genome provides insights into oil metabolism, flowering and Asterid evolution.</title>
        <authorList>
            <person name="Badouin H."/>
            <person name="Gouzy J."/>
            <person name="Grassa C.J."/>
            <person name="Murat F."/>
            <person name="Staton S.E."/>
            <person name="Cottret L."/>
            <person name="Lelandais-Briere C."/>
            <person name="Owens G.L."/>
            <person name="Carrere S."/>
            <person name="Mayjonade B."/>
            <person name="Legrand L."/>
            <person name="Gill N."/>
            <person name="Kane N.C."/>
            <person name="Bowers J.E."/>
            <person name="Hubner S."/>
            <person name="Bellec A."/>
            <person name="Berard A."/>
            <person name="Berges H."/>
            <person name="Blanchet N."/>
            <person name="Boniface M.C."/>
            <person name="Brunel D."/>
            <person name="Catrice O."/>
            <person name="Chaidir N."/>
            <person name="Claudel C."/>
            <person name="Donnadieu C."/>
            <person name="Faraut T."/>
            <person name="Fievet G."/>
            <person name="Helmstetter N."/>
            <person name="King M."/>
            <person name="Knapp S.J."/>
            <person name="Lai Z."/>
            <person name="Le Paslier M.C."/>
            <person name="Lippi Y."/>
            <person name="Lorenzon L."/>
            <person name="Mandel J.R."/>
            <person name="Marage G."/>
            <person name="Marchand G."/>
            <person name="Marquand E."/>
            <person name="Bret-Mestries E."/>
            <person name="Morien E."/>
            <person name="Nambeesan S."/>
            <person name="Nguyen T."/>
            <person name="Pegot-Espagnet P."/>
            <person name="Pouilly N."/>
            <person name="Raftis F."/>
            <person name="Sallet E."/>
            <person name="Schiex T."/>
            <person name="Thomas J."/>
            <person name="Vandecasteele C."/>
            <person name="Vares D."/>
            <person name="Vear F."/>
            <person name="Vautrin S."/>
            <person name="Crespi M."/>
            <person name="Mangin B."/>
            <person name="Burke J.M."/>
            <person name="Salse J."/>
            <person name="Munos S."/>
            <person name="Vincourt P."/>
            <person name="Rieseberg L.H."/>
            <person name="Langlade N.B."/>
        </authorList>
    </citation>
    <scope>NUCLEOTIDE SEQUENCE</scope>
    <source>
        <tissue evidence="1">Leaves</tissue>
    </source>
</reference>
<keyword evidence="2" id="KW-1185">Reference proteome</keyword>
<reference evidence="1" key="2">
    <citation type="submission" date="2020-06" db="EMBL/GenBank/DDBJ databases">
        <title>Helianthus annuus Genome sequencing and assembly Release 2.</title>
        <authorList>
            <person name="Gouzy J."/>
            <person name="Langlade N."/>
            <person name="Munos S."/>
        </authorList>
    </citation>
    <scope>NUCLEOTIDE SEQUENCE</scope>
    <source>
        <tissue evidence="1">Leaves</tissue>
    </source>
</reference>
<accession>A0A9K3IPE7</accession>
<dbReference type="Gramene" id="mRNA:HanXRQr2_Chr06g0239511">
    <property type="protein sequence ID" value="CDS:HanXRQr2_Chr06g0239511.1"/>
    <property type="gene ID" value="HanXRQr2_Chr06g0239511"/>
</dbReference>
<sequence length="130" mass="14335">MTRFLLLLHEPRGPGLSLSYVNAFGLSFTTRSIVNSFGLCSQFSSFFLSFSVYFGANLRSLSHPRSPSHVNLFGLGFTILAFWSKHSSRNASFGLRSLTGFYYSGDGLGLRCGVQPVFSPTSVFSFSHQN</sequence>
<dbReference type="AlphaFoldDB" id="A0A9K3IPE7"/>
<protein>
    <submittedName>
        <fullName evidence="1">Uncharacterized protein</fullName>
    </submittedName>
</protein>
<comment type="caution">
    <text evidence="1">The sequence shown here is derived from an EMBL/GenBank/DDBJ whole genome shotgun (WGS) entry which is preliminary data.</text>
</comment>